<protein>
    <submittedName>
        <fullName evidence="1">Uncharacterized protein</fullName>
    </submittedName>
</protein>
<sequence length="80" mass="9310">MNFLRKLFGNEFDGGRRRSGKGYDTRYHADDQAYDDERWDRHPGSIPPLPPDLICPQCRKSNLPRTLVCKQCDTWLGGDR</sequence>
<reference evidence="1" key="1">
    <citation type="submission" date="2016-01" db="EMBL/GenBank/DDBJ databases">
        <authorList>
            <person name="Peeters C."/>
        </authorList>
    </citation>
    <scope>NUCLEOTIDE SEQUENCE [LARGE SCALE GENOMIC DNA]</scope>
    <source>
        <strain evidence="1">LMG 29323</strain>
    </source>
</reference>
<evidence type="ECO:0000313" key="2">
    <source>
        <dbReference type="Proteomes" id="UP000054911"/>
    </source>
</evidence>
<comment type="caution">
    <text evidence="1">The sequence shown here is derived from an EMBL/GenBank/DDBJ whole genome shotgun (WGS) entry which is preliminary data.</text>
</comment>
<gene>
    <name evidence="1" type="ORF">AWB80_00744</name>
</gene>
<accession>A0A157ZFW3</accession>
<dbReference type="EMBL" id="FCOE02000002">
    <property type="protein sequence ID" value="SAK44319.1"/>
    <property type="molecule type" value="Genomic_DNA"/>
</dbReference>
<evidence type="ECO:0000313" key="1">
    <source>
        <dbReference type="EMBL" id="SAK44319.1"/>
    </source>
</evidence>
<dbReference type="OrthoDB" id="9131026at2"/>
<organism evidence="1 2">
    <name type="scientific">Caballeronia pedi</name>
    <dbReference type="NCBI Taxonomy" id="1777141"/>
    <lineage>
        <taxon>Bacteria</taxon>
        <taxon>Pseudomonadati</taxon>
        <taxon>Pseudomonadota</taxon>
        <taxon>Betaproteobacteria</taxon>
        <taxon>Burkholderiales</taxon>
        <taxon>Burkholderiaceae</taxon>
        <taxon>Caballeronia</taxon>
    </lineage>
</organism>
<dbReference type="RefSeq" id="WP_061173288.1">
    <property type="nucleotide sequence ID" value="NZ_FCOE02000002.1"/>
</dbReference>
<keyword evidence="2" id="KW-1185">Reference proteome</keyword>
<dbReference type="AlphaFoldDB" id="A0A157ZFW3"/>
<proteinExistence type="predicted"/>
<dbReference type="Proteomes" id="UP000054911">
    <property type="component" value="Unassembled WGS sequence"/>
</dbReference>
<name>A0A157ZFW3_9BURK</name>
<dbReference type="STRING" id="1777141.AWB80_00744"/>